<sequence>MLKWSWESGDVSVNCKLVNAPIFMQAKKDDPVNYKAVKSHFIAWILLDKIPSPQLDKHPVEGEQLAHGLATEGDSDWGDIRLVTCHWWVLQGSIPGPVLFNSFISDLDAGLEITLSKFDDDDDDDDDDDSKLGGAVDSL</sequence>
<comment type="caution">
    <text evidence="2">The sequence shown here is derived from an EMBL/GenBank/DDBJ whole genome shotgun (WGS) entry which is preliminary data.</text>
</comment>
<protein>
    <submittedName>
        <fullName evidence="2">Uncharacterized protein</fullName>
    </submittedName>
</protein>
<keyword evidence="3" id="KW-1185">Reference proteome</keyword>
<feature type="compositionally biased region" description="Acidic residues" evidence="1">
    <location>
        <begin position="119"/>
        <end position="129"/>
    </location>
</feature>
<name>A0ABQ9CQG3_9PASS</name>
<dbReference type="Proteomes" id="UP001145742">
    <property type="component" value="Unassembled WGS sequence"/>
</dbReference>
<reference evidence="2" key="1">
    <citation type="submission" date="2019-10" db="EMBL/GenBank/DDBJ databases">
        <authorList>
            <person name="Soares A.E.R."/>
            <person name="Aleixo A."/>
            <person name="Schneider P."/>
            <person name="Miyaki C.Y."/>
            <person name="Schneider M.P."/>
            <person name="Mello C."/>
            <person name="Vasconcelos A.T.R."/>
        </authorList>
    </citation>
    <scope>NUCLEOTIDE SEQUENCE</scope>
    <source>
        <tissue evidence="2">Muscle</tissue>
    </source>
</reference>
<evidence type="ECO:0000313" key="2">
    <source>
        <dbReference type="EMBL" id="KAJ7404344.1"/>
    </source>
</evidence>
<gene>
    <name evidence="2" type="ORF">WISP_146113</name>
</gene>
<evidence type="ECO:0000313" key="3">
    <source>
        <dbReference type="Proteomes" id="UP001145742"/>
    </source>
</evidence>
<proteinExistence type="predicted"/>
<accession>A0ABQ9CQG3</accession>
<evidence type="ECO:0000256" key="1">
    <source>
        <dbReference type="SAM" id="MobiDB-lite"/>
    </source>
</evidence>
<feature type="region of interest" description="Disordered" evidence="1">
    <location>
        <begin position="118"/>
        <end position="139"/>
    </location>
</feature>
<organism evidence="2 3">
    <name type="scientific">Willisornis vidua</name>
    <name type="common">Xingu scale-backed antbird</name>
    <dbReference type="NCBI Taxonomy" id="1566151"/>
    <lineage>
        <taxon>Eukaryota</taxon>
        <taxon>Metazoa</taxon>
        <taxon>Chordata</taxon>
        <taxon>Craniata</taxon>
        <taxon>Vertebrata</taxon>
        <taxon>Euteleostomi</taxon>
        <taxon>Archelosauria</taxon>
        <taxon>Archosauria</taxon>
        <taxon>Dinosauria</taxon>
        <taxon>Saurischia</taxon>
        <taxon>Theropoda</taxon>
        <taxon>Coelurosauria</taxon>
        <taxon>Aves</taxon>
        <taxon>Neognathae</taxon>
        <taxon>Neoaves</taxon>
        <taxon>Telluraves</taxon>
        <taxon>Australaves</taxon>
        <taxon>Passeriformes</taxon>
        <taxon>Thamnophilidae</taxon>
        <taxon>Willisornis</taxon>
    </lineage>
</organism>
<dbReference type="EMBL" id="WHWB01034778">
    <property type="protein sequence ID" value="KAJ7404344.1"/>
    <property type="molecule type" value="Genomic_DNA"/>
</dbReference>